<organism evidence="1 2">
    <name type="scientific">Methylophilus aquaticus</name>
    <dbReference type="NCBI Taxonomy" id="1971610"/>
    <lineage>
        <taxon>Bacteria</taxon>
        <taxon>Pseudomonadati</taxon>
        <taxon>Pseudomonadota</taxon>
        <taxon>Betaproteobacteria</taxon>
        <taxon>Nitrosomonadales</taxon>
        <taxon>Methylophilaceae</taxon>
        <taxon>Methylophilus</taxon>
    </lineage>
</organism>
<evidence type="ECO:0000313" key="2">
    <source>
        <dbReference type="Proteomes" id="UP001225906"/>
    </source>
</evidence>
<dbReference type="RefSeq" id="WP_306388912.1">
    <property type="nucleotide sequence ID" value="NZ_JAVCAP010000010.1"/>
</dbReference>
<evidence type="ECO:0000313" key="1">
    <source>
        <dbReference type="EMBL" id="MDP8567184.1"/>
    </source>
</evidence>
<keyword evidence="2" id="KW-1185">Reference proteome</keyword>
<reference evidence="2" key="1">
    <citation type="journal article" date="2019" name="Int. J. Syst. Evol. Microbiol.">
        <title>The Global Catalogue of Microorganisms (GCM) 10K type strain sequencing project: providing services to taxonomists for standard genome sequencing and annotation.</title>
        <authorList>
            <consortium name="The Broad Institute Genomics Platform"/>
            <consortium name="The Broad Institute Genome Sequencing Center for Infectious Disease"/>
            <person name="Wu L."/>
            <person name="Ma J."/>
        </authorList>
    </citation>
    <scope>NUCLEOTIDE SEQUENCE [LARGE SCALE GENOMIC DNA]</scope>
    <source>
        <strain evidence="2">VKM B-3159</strain>
    </source>
</reference>
<proteinExistence type="predicted"/>
<sequence length="53" mass="6074">MKKLEKLVAAAKPIERATSGHTYRVSALPPQLSNRMLMLDQTKIRLLWTQKNP</sequence>
<gene>
    <name evidence="1" type="ORF">Q9291_04935</name>
</gene>
<dbReference type="EMBL" id="JAVCAP010000010">
    <property type="protein sequence ID" value="MDP8567184.1"/>
    <property type="molecule type" value="Genomic_DNA"/>
</dbReference>
<protein>
    <submittedName>
        <fullName evidence="1">Uncharacterized protein</fullName>
    </submittedName>
</protein>
<name>A0ABT9JRK5_9PROT</name>
<comment type="caution">
    <text evidence="1">The sequence shown here is derived from an EMBL/GenBank/DDBJ whole genome shotgun (WGS) entry which is preliminary data.</text>
</comment>
<dbReference type="Proteomes" id="UP001225906">
    <property type="component" value="Unassembled WGS sequence"/>
</dbReference>
<accession>A0ABT9JRK5</accession>